<dbReference type="PANTHER" id="PTHR12533">
    <property type="entry name" value="NFAT"/>
    <property type="match status" value="1"/>
</dbReference>
<organism evidence="2 3">
    <name type="scientific">Scophthalmus maximus</name>
    <name type="common">Turbot</name>
    <name type="synonym">Psetta maxima</name>
    <dbReference type="NCBI Taxonomy" id="52904"/>
    <lineage>
        <taxon>Eukaryota</taxon>
        <taxon>Metazoa</taxon>
        <taxon>Chordata</taxon>
        <taxon>Craniata</taxon>
        <taxon>Vertebrata</taxon>
        <taxon>Euteleostomi</taxon>
        <taxon>Actinopterygii</taxon>
        <taxon>Neopterygii</taxon>
        <taxon>Teleostei</taxon>
        <taxon>Neoteleostei</taxon>
        <taxon>Acanthomorphata</taxon>
        <taxon>Carangaria</taxon>
        <taxon>Pleuronectiformes</taxon>
        <taxon>Pleuronectoidei</taxon>
        <taxon>Scophthalmidae</taxon>
        <taxon>Scophthalmus</taxon>
    </lineage>
</organism>
<dbReference type="InterPro" id="IPR008366">
    <property type="entry name" value="NFAT"/>
</dbReference>
<dbReference type="PROSITE" id="PS50254">
    <property type="entry name" value="REL_2"/>
    <property type="match status" value="1"/>
</dbReference>
<dbReference type="PANTHER" id="PTHR12533:SF5">
    <property type="entry name" value="NUCLEAR FACTOR OF ACTIVATED T-CELLS, CYTOPLASMIC 1"/>
    <property type="match status" value="1"/>
</dbReference>
<name>A0A6A4TI38_SCOMX</name>
<dbReference type="EMBL" id="VEVO01000002">
    <property type="protein sequence ID" value="KAF0046367.1"/>
    <property type="molecule type" value="Genomic_DNA"/>
</dbReference>
<comment type="caution">
    <text evidence="2">The sequence shown here is derived from an EMBL/GenBank/DDBJ whole genome shotgun (WGS) entry which is preliminary data.</text>
</comment>
<dbReference type="InterPro" id="IPR008967">
    <property type="entry name" value="p53-like_TF_DNA-bd_sf"/>
</dbReference>
<feature type="domain" description="RHD" evidence="1">
    <location>
        <begin position="1"/>
        <end position="65"/>
    </location>
</feature>
<dbReference type="GO" id="GO:0000978">
    <property type="term" value="F:RNA polymerase II cis-regulatory region sequence-specific DNA binding"/>
    <property type="evidence" value="ECO:0007669"/>
    <property type="project" value="TreeGrafter"/>
</dbReference>
<dbReference type="GO" id="GO:0033173">
    <property type="term" value="P:calcineurin-NFAT signaling cascade"/>
    <property type="evidence" value="ECO:0007669"/>
    <property type="project" value="TreeGrafter"/>
</dbReference>
<reference evidence="2 3" key="1">
    <citation type="submission" date="2019-06" db="EMBL/GenBank/DDBJ databases">
        <title>Draft genomes of female and male turbot (Scophthalmus maximus).</title>
        <authorList>
            <person name="Xu H."/>
            <person name="Xu X.-W."/>
            <person name="Shao C."/>
            <person name="Chen S."/>
        </authorList>
    </citation>
    <scope>NUCLEOTIDE SEQUENCE [LARGE SCALE GENOMIC DNA]</scope>
    <source>
        <strain evidence="2">Ysfricsl-2016a</strain>
        <tissue evidence="2">Blood</tissue>
    </source>
</reference>
<dbReference type="Gene3D" id="2.60.40.340">
    <property type="entry name" value="Rel homology domain (RHD), DNA-binding domain"/>
    <property type="match status" value="1"/>
</dbReference>
<gene>
    <name evidence="2" type="ORF">F2P81_002896</name>
</gene>
<evidence type="ECO:0000313" key="3">
    <source>
        <dbReference type="Proteomes" id="UP000438429"/>
    </source>
</evidence>
<dbReference type="InterPro" id="IPR011539">
    <property type="entry name" value="RHD_DNA_bind_dom"/>
</dbReference>
<evidence type="ECO:0000313" key="2">
    <source>
        <dbReference type="EMBL" id="KAF0046367.1"/>
    </source>
</evidence>
<protein>
    <recommendedName>
        <fullName evidence="1">RHD domain-containing protein</fullName>
    </recommendedName>
</protein>
<dbReference type="InterPro" id="IPR037059">
    <property type="entry name" value="RHD_DNA_bind_dom_sf"/>
</dbReference>
<accession>A0A6A4TI38</accession>
<dbReference type="AlphaFoldDB" id="A0A6A4TI38"/>
<dbReference type="SUPFAM" id="SSF49417">
    <property type="entry name" value="p53-like transcription factors"/>
    <property type="match status" value="1"/>
</dbReference>
<dbReference type="GO" id="GO:0000981">
    <property type="term" value="F:DNA-binding transcription factor activity, RNA polymerase II-specific"/>
    <property type="evidence" value="ECO:0007669"/>
    <property type="project" value="TreeGrafter"/>
</dbReference>
<proteinExistence type="predicted"/>
<evidence type="ECO:0000259" key="1">
    <source>
        <dbReference type="PROSITE" id="PS50254"/>
    </source>
</evidence>
<dbReference type="GO" id="GO:0005667">
    <property type="term" value="C:transcription regulator complex"/>
    <property type="evidence" value="ECO:0007669"/>
    <property type="project" value="TreeGrafter"/>
</dbReference>
<sequence length="98" mass="11141">MESEPLTLQLFIGTADDRLLRPHAFYQVHRITGKTVSTASHEVLQSNTKLLEIPLLPENNMRAMLVRPFTVGDTAGEFHRTLLNNSQRASVHYKQGRQ</sequence>
<dbReference type="Proteomes" id="UP000438429">
    <property type="component" value="Unassembled WGS sequence"/>
</dbReference>